<evidence type="ECO:0000313" key="2">
    <source>
        <dbReference type="EMBL" id="KAL2342866.1"/>
    </source>
</evidence>
<sequence length="457" mass="51099">MAASDSRLEAAQKAINSIGLGFDITQDIGFDNCKKGPRLIFFDEGQGRILEIPGGVSIPNVPNTIKCVRGESIRVHSGGSTWMRHMLKHFNQQMRVEGRTTTGHFCASFGLSGGSVKHLSSIRSLAYDGWFIKSCGIELEKYRVEIPDHLIEAMPCLWDPPALARMCYTLDKQDTSYLDPTNVHKLLEDTASVKFGDSSGNNSLASEDLCKEKNLFVIHSRKGGSSQKVYHNEWLETIDSEPDVISMFFLPLTSLLNGIPGSGFVNYALNLYLRWKPSIENVVQFLEFQLPKQWAPIASEIALGSRWKHQTWIRCSVLGPKLYINTIPAFSKVTGTVLKKAPEWDLHLGLDELSNTSGGIFGFISKESKERQWQGDQPKPGDVTIGSGSNYFGRPTPVHTPKLQRLVDTSEIKRGPEDTPGYWVVSGARLFLQQGKLYLHVKYSFFFFAMRTLTQVS</sequence>
<keyword evidence="3" id="KW-1185">Reference proteome</keyword>
<dbReference type="PANTHER" id="PTHR33199">
    <property type="entry name" value="MACPF DOMAIN-CONTAINING PROTEIN CAD1"/>
    <property type="match status" value="1"/>
</dbReference>
<proteinExistence type="predicted"/>
<comment type="caution">
    <text evidence="2">The sequence shown here is derived from an EMBL/GenBank/DDBJ whole genome shotgun (WGS) entry which is preliminary data.</text>
</comment>
<reference evidence="2 3" key="1">
    <citation type="submission" date="2024-08" db="EMBL/GenBank/DDBJ databases">
        <title>Insights into the chromosomal genome structure of Flemingia macrophylla.</title>
        <authorList>
            <person name="Ding Y."/>
            <person name="Zhao Y."/>
            <person name="Bi W."/>
            <person name="Wu M."/>
            <person name="Zhao G."/>
            <person name="Gong Y."/>
            <person name="Li W."/>
            <person name="Zhang P."/>
        </authorList>
    </citation>
    <scope>NUCLEOTIDE SEQUENCE [LARGE SCALE GENOMIC DNA]</scope>
    <source>
        <strain evidence="2">DYQJB</strain>
        <tissue evidence="2">Leaf</tissue>
    </source>
</reference>
<dbReference type="Proteomes" id="UP001603857">
    <property type="component" value="Unassembled WGS sequence"/>
</dbReference>
<name>A0ABD1N433_9FABA</name>
<feature type="domain" description="MACPF" evidence="1">
    <location>
        <begin position="190"/>
        <end position="272"/>
    </location>
</feature>
<dbReference type="InterPro" id="IPR044663">
    <property type="entry name" value="CAD1/NSL1-like"/>
</dbReference>
<dbReference type="EMBL" id="JBGMDY010000002">
    <property type="protein sequence ID" value="KAL2342866.1"/>
    <property type="molecule type" value="Genomic_DNA"/>
</dbReference>
<dbReference type="PANTHER" id="PTHR33199:SF14">
    <property type="entry name" value="MAC_PERFORIN DOMAIN PROTEIN"/>
    <property type="match status" value="1"/>
</dbReference>
<dbReference type="AlphaFoldDB" id="A0ABD1N433"/>
<dbReference type="InterPro" id="IPR020864">
    <property type="entry name" value="MACPF"/>
</dbReference>
<protein>
    <recommendedName>
        <fullName evidence="1">MACPF domain-containing protein</fullName>
    </recommendedName>
</protein>
<evidence type="ECO:0000259" key="1">
    <source>
        <dbReference type="Pfam" id="PF01823"/>
    </source>
</evidence>
<gene>
    <name evidence="2" type="ORF">Fmac_004151</name>
</gene>
<evidence type="ECO:0000313" key="3">
    <source>
        <dbReference type="Proteomes" id="UP001603857"/>
    </source>
</evidence>
<dbReference type="Pfam" id="PF01823">
    <property type="entry name" value="MACPF"/>
    <property type="match status" value="1"/>
</dbReference>
<accession>A0ABD1N433</accession>
<organism evidence="2 3">
    <name type="scientific">Flemingia macrophylla</name>
    <dbReference type="NCBI Taxonomy" id="520843"/>
    <lineage>
        <taxon>Eukaryota</taxon>
        <taxon>Viridiplantae</taxon>
        <taxon>Streptophyta</taxon>
        <taxon>Embryophyta</taxon>
        <taxon>Tracheophyta</taxon>
        <taxon>Spermatophyta</taxon>
        <taxon>Magnoliopsida</taxon>
        <taxon>eudicotyledons</taxon>
        <taxon>Gunneridae</taxon>
        <taxon>Pentapetalae</taxon>
        <taxon>rosids</taxon>
        <taxon>fabids</taxon>
        <taxon>Fabales</taxon>
        <taxon>Fabaceae</taxon>
        <taxon>Papilionoideae</taxon>
        <taxon>50 kb inversion clade</taxon>
        <taxon>NPAAA clade</taxon>
        <taxon>indigoferoid/millettioid clade</taxon>
        <taxon>Phaseoleae</taxon>
        <taxon>Flemingia</taxon>
    </lineage>
</organism>